<keyword evidence="3" id="KW-1003">Cell membrane</keyword>
<feature type="transmembrane region" description="Helical" evidence="9">
    <location>
        <begin position="20"/>
        <end position="42"/>
    </location>
</feature>
<evidence type="ECO:0000256" key="3">
    <source>
        <dbReference type="ARBA" id="ARBA00022475"/>
    </source>
</evidence>
<feature type="domain" description="ABC transmembrane type-1" evidence="10">
    <location>
        <begin position="81"/>
        <end position="271"/>
    </location>
</feature>
<comment type="similarity">
    <text evidence="9">Belongs to the binding-protein-dependent transport system permease family.</text>
</comment>
<dbReference type="EMBL" id="NPEU01000302">
    <property type="protein sequence ID" value="RAI34548.1"/>
    <property type="molecule type" value="Genomic_DNA"/>
</dbReference>
<dbReference type="InterPro" id="IPR000515">
    <property type="entry name" value="MetI-like"/>
</dbReference>
<dbReference type="PANTHER" id="PTHR43386:SF1">
    <property type="entry name" value="D,D-DIPEPTIDE TRANSPORT SYSTEM PERMEASE PROTEIN DDPC-RELATED"/>
    <property type="match status" value="1"/>
</dbReference>
<feature type="transmembrane region" description="Helical" evidence="9">
    <location>
        <begin position="190"/>
        <end position="215"/>
    </location>
</feature>
<evidence type="ECO:0000313" key="12">
    <source>
        <dbReference type="Proteomes" id="UP000248863"/>
    </source>
</evidence>
<feature type="transmembrane region" description="Helical" evidence="9">
    <location>
        <begin position="250"/>
        <end position="271"/>
    </location>
</feature>
<dbReference type="Proteomes" id="UP000248863">
    <property type="component" value="Unassembled WGS sequence"/>
</dbReference>
<comment type="caution">
    <text evidence="11">The sequence shown here is derived from an EMBL/GenBank/DDBJ whole genome shotgun (WGS) entry which is preliminary data.</text>
</comment>
<feature type="transmembrane region" description="Helical" evidence="9">
    <location>
        <begin position="124"/>
        <end position="141"/>
    </location>
</feature>
<dbReference type="GO" id="GO:0005886">
    <property type="term" value="C:plasma membrane"/>
    <property type="evidence" value="ECO:0007669"/>
    <property type="project" value="UniProtKB-SubCell"/>
</dbReference>
<dbReference type="GO" id="GO:0015031">
    <property type="term" value="P:protein transport"/>
    <property type="evidence" value="ECO:0007669"/>
    <property type="project" value="UniProtKB-KW"/>
</dbReference>
<dbReference type="CDD" id="cd06261">
    <property type="entry name" value="TM_PBP2"/>
    <property type="match status" value="1"/>
</dbReference>
<dbReference type="OrthoDB" id="9805884at2"/>
<keyword evidence="8 9" id="KW-0472">Membrane</keyword>
<feature type="transmembrane region" description="Helical" evidence="9">
    <location>
        <begin position="147"/>
        <end position="163"/>
    </location>
</feature>
<evidence type="ECO:0000259" key="10">
    <source>
        <dbReference type="PROSITE" id="PS50928"/>
    </source>
</evidence>
<evidence type="ECO:0000256" key="8">
    <source>
        <dbReference type="ARBA" id="ARBA00023136"/>
    </source>
</evidence>
<keyword evidence="12" id="KW-1185">Reference proteome</keyword>
<organism evidence="11 12">
    <name type="scientific">Rhodoplanes elegans</name>
    <dbReference type="NCBI Taxonomy" id="29408"/>
    <lineage>
        <taxon>Bacteria</taxon>
        <taxon>Pseudomonadati</taxon>
        <taxon>Pseudomonadota</taxon>
        <taxon>Alphaproteobacteria</taxon>
        <taxon>Hyphomicrobiales</taxon>
        <taxon>Nitrobacteraceae</taxon>
        <taxon>Rhodoplanes</taxon>
    </lineage>
</organism>
<dbReference type="GO" id="GO:0015833">
    <property type="term" value="P:peptide transport"/>
    <property type="evidence" value="ECO:0007669"/>
    <property type="project" value="UniProtKB-KW"/>
</dbReference>
<sequence>MTALVATLRHARYVVSENPVTGLAFGLFVAIVLTALVGPFLVPHDPLASNTAMALQPPSARFWFGTDQLGRDIFSRVIVATRLDFGIAVASVVLVFCMGGLAGVAAGFFGGWTDRIVGRIADTIMAFPLFVLAMGIVAALGNTVQNIVIATAIVNFPLYVRVARAEANVRREAGFVEAARLSGNGEWRILVFQILPNVIPILVVQMSLTMGYAILNAAGLSFIGLGVRPPTPEWGIMVAEGAAFIVSGEWWIAFFPGLALMIAVFCFNLLGDGLRDIVDPRRRT</sequence>
<evidence type="ECO:0000256" key="7">
    <source>
        <dbReference type="ARBA" id="ARBA00022989"/>
    </source>
</evidence>
<evidence type="ECO:0000256" key="6">
    <source>
        <dbReference type="ARBA" id="ARBA00022927"/>
    </source>
</evidence>
<evidence type="ECO:0000256" key="1">
    <source>
        <dbReference type="ARBA" id="ARBA00004651"/>
    </source>
</evidence>
<keyword evidence="7 9" id="KW-1133">Transmembrane helix</keyword>
<dbReference type="InterPro" id="IPR050366">
    <property type="entry name" value="BP-dependent_transpt_permease"/>
</dbReference>
<keyword evidence="4 9" id="KW-0812">Transmembrane</keyword>
<name>A0A327KH10_9BRAD</name>
<dbReference type="PROSITE" id="PS50928">
    <property type="entry name" value="ABC_TM1"/>
    <property type="match status" value="1"/>
</dbReference>
<keyword evidence="6" id="KW-0653">Protein transport</keyword>
<comment type="subcellular location">
    <subcellularLocation>
        <location evidence="1 9">Cell membrane</location>
        <topology evidence="1 9">Multi-pass membrane protein</topology>
    </subcellularLocation>
</comment>
<dbReference type="InterPro" id="IPR025966">
    <property type="entry name" value="OppC_N"/>
</dbReference>
<evidence type="ECO:0000313" key="11">
    <source>
        <dbReference type="EMBL" id="RAI34548.1"/>
    </source>
</evidence>
<evidence type="ECO:0000256" key="5">
    <source>
        <dbReference type="ARBA" id="ARBA00022856"/>
    </source>
</evidence>
<reference evidence="11 12" key="1">
    <citation type="submission" date="2017-07" db="EMBL/GenBank/DDBJ databases">
        <title>Draft Genome Sequences of Select Purple Nonsulfur Bacteria.</title>
        <authorList>
            <person name="Lasarre B."/>
            <person name="Mckinlay J.B."/>
        </authorList>
    </citation>
    <scope>NUCLEOTIDE SEQUENCE [LARGE SCALE GENOMIC DNA]</scope>
    <source>
        <strain evidence="11 12">DSM 11907</strain>
    </source>
</reference>
<gene>
    <name evidence="11" type="ORF">CH338_20715</name>
</gene>
<dbReference type="AlphaFoldDB" id="A0A327KH10"/>
<evidence type="ECO:0000256" key="2">
    <source>
        <dbReference type="ARBA" id="ARBA00022448"/>
    </source>
</evidence>
<proteinExistence type="inferred from homology"/>
<dbReference type="Gene3D" id="1.10.3720.10">
    <property type="entry name" value="MetI-like"/>
    <property type="match status" value="1"/>
</dbReference>
<keyword evidence="5" id="KW-0571">Peptide transport</keyword>
<protein>
    <submittedName>
        <fullName evidence="11">Peptide ABC transporter permease</fullName>
    </submittedName>
</protein>
<evidence type="ECO:0000256" key="9">
    <source>
        <dbReference type="RuleBase" id="RU363032"/>
    </source>
</evidence>
<feature type="transmembrane region" description="Helical" evidence="9">
    <location>
        <begin position="85"/>
        <end position="112"/>
    </location>
</feature>
<dbReference type="Pfam" id="PF12911">
    <property type="entry name" value="OppC_N"/>
    <property type="match status" value="1"/>
</dbReference>
<dbReference type="InterPro" id="IPR035906">
    <property type="entry name" value="MetI-like_sf"/>
</dbReference>
<dbReference type="RefSeq" id="WP_111359008.1">
    <property type="nucleotide sequence ID" value="NZ_NHSK01000246.1"/>
</dbReference>
<dbReference type="PANTHER" id="PTHR43386">
    <property type="entry name" value="OLIGOPEPTIDE TRANSPORT SYSTEM PERMEASE PROTEIN APPC"/>
    <property type="match status" value="1"/>
</dbReference>
<keyword evidence="2 9" id="KW-0813">Transport</keyword>
<dbReference type="SUPFAM" id="SSF161098">
    <property type="entry name" value="MetI-like"/>
    <property type="match status" value="1"/>
</dbReference>
<evidence type="ECO:0000256" key="4">
    <source>
        <dbReference type="ARBA" id="ARBA00022692"/>
    </source>
</evidence>
<accession>A0A327KH10</accession>
<dbReference type="GO" id="GO:0055085">
    <property type="term" value="P:transmembrane transport"/>
    <property type="evidence" value="ECO:0007669"/>
    <property type="project" value="InterPro"/>
</dbReference>
<dbReference type="Pfam" id="PF00528">
    <property type="entry name" value="BPD_transp_1"/>
    <property type="match status" value="1"/>
</dbReference>